<protein>
    <recommendedName>
        <fullName evidence="1">DUF7147 domain-containing protein</fullName>
    </recommendedName>
</protein>
<comment type="caution">
    <text evidence="2">The sequence shown here is derived from an EMBL/GenBank/DDBJ whole genome shotgun (WGS) entry which is preliminary data.</text>
</comment>
<dbReference type="RefSeq" id="WP_095326189.1">
    <property type="nucleotide sequence ID" value="NZ_BOQQ01000003.1"/>
</dbReference>
<evidence type="ECO:0000259" key="1">
    <source>
        <dbReference type="Pfam" id="PF23648"/>
    </source>
</evidence>
<dbReference type="Pfam" id="PF23648">
    <property type="entry name" value="DUF7147"/>
    <property type="match status" value="1"/>
</dbReference>
<gene>
    <name evidence="2" type="ORF">CHH72_04615</name>
</gene>
<name>A0A268P3K7_SHOCL</name>
<reference evidence="2 3" key="1">
    <citation type="submission" date="2017-07" db="EMBL/GenBank/DDBJ databases">
        <title>Isolation and whole genome analysis of endospore-forming bacteria from heroin.</title>
        <authorList>
            <person name="Kalinowski J."/>
            <person name="Ahrens B."/>
            <person name="Al-Dilaimi A."/>
            <person name="Winkler A."/>
            <person name="Wibberg D."/>
            <person name="Schleenbecker U."/>
            <person name="Ruckert C."/>
            <person name="Wolfel R."/>
            <person name="Grass G."/>
        </authorList>
    </citation>
    <scope>NUCLEOTIDE SEQUENCE [LARGE SCALE GENOMIC DNA]</scope>
    <source>
        <strain evidence="2 3">7539</strain>
    </source>
</reference>
<evidence type="ECO:0000313" key="2">
    <source>
        <dbReference type="EMBL" id="PAE90268.1"/>
    </source>
</evidence>
<dbReference type="AlphaFoldDB" id="A0A268P3K7"/>
<dbReference type="Proteomes" id="UP000216207">
    <property type="component" value="Unassembled WGS sequence"/>
</dbReference>
<proteinExistence type="predicted"/>
<sequence length="125" mass="14332">MIQRFIELGNGYTDFFELLELAKSNAKRAHAFLELQTEEGCSSLAVCFKPAGDSQFMPIYICREGFQANNRQNKRLAAFYALASELGFTVFKLEVKPKSAFYDIELYDQYLVGLLRFQRILPPLS</sequence>
<dbReference type="EMBL" id="NPCC01000005">
    <property type="protein sequence ID" value="PAE90268.1"/>
    <property type="molecule type" value="Genomic_DNA"/>
</dbReference>
<feature type="domain" description="DUF7147" evidence="1">
    <location>
        <begin position="1"/>
        <end position="121"/>
    </location>
</feature>
<organism evidence="2 3">
    <name type="scientific">Shouchella clausii</name>
    <name type="common">Alkalihalobacillus clausii</name>
    <dbReference type="NCBI Taxonomy" id="79880"/>
    <lineage>
        <taxon>Bacteria</taxon>
        <taxon>Bacillati</taxon>
        <taxon>Bacillota</taxon>
        <taxon>Bacilli</taxon>
        <taxon>Bacillales</taxon>
        <taxon>Bacillaceae</taxon>
        <taxon>Shouchella</taxon>
    </lineage>
</organism>
<dbReference type="InterPro" id="IPR055571">
    <property type="entry name" value="DUF7147"/>
</dbReference>
<accession>A0A268P3K7</accession>
<evidence type="ECO:0000313" key="3">
    <source>
        <dbReference type="Proteomes" id="UP000216207"/>
    </source>
</evidence>